<dbReference type="HAMAP" id="MF_00176">
    <property type="entry name" value="Ser_tRNA_synth_type1"/>
    <property type="match status" value="1"/>
</dbReference>
<feature type="binding site" evidence="12 14">
    <location>
        <begin position="355"/>
        <end position="358"/>
    </location>
    <ligand>
        <name>ATP</name>
        <dbReference type="ChEBI" id="CHEBI:30616"/>
    </ligand>
</feature>
<protein>
    <recommendedName>
        <fullName evidence="12">Serine--tRNA ligase</fullName>
        <ecNumber evidence="12">6.1.1.11</ecNumber>
    </recommendedName>
    <alternativeName>
        <fullName evidence="12">Seryl-tRNA synthetase</fullName>
        <shortName evidence="12">SerRS</shortName>
    </alternativeName>
    <alternativeName>
        <fullName evidence="12">Seryl-tRNA(Ser/Sec) synthetase</fullName>
    </alternativeName>
</protein>
<feature type="binding site" evidence="13">
    <location>
        <position position="389"/>
    </location>
    <ligand>
        <name>L-serine</name>
        <dbReference type="ChEBI" id="CHEBI:33384"/>
    </ligand>
</feature>
<comment type="similarity">
    <text evidence="3 12">Belongs to the class-II aminoacyl-tRNA synthetase family. Type-1 seryl-tRNA synthetase subfamily.</text>
</comment>
<dbReference type="Pfam" id="PF02403">
    <property type="entry name" value="Seryl_tRNA_N"/>
    <property type="match status" value="1"/>
</dbReference>
<keyword evidence="9 12" id="KW-0030">Aminoacyl-tRNA synthetase</keyword>
<comment type="caution">
    <text evidence="12">Lacks conserved residue(s) required for the propagation of feature annotation.</text>
</comment>
<dbReference type="GO" id="GO:0005524">
    <property type="term" value="F:ATP binding"/>
    <property type="evidence" value="ECO:0007669"/>
    <property type="project" value="UniProtKB-UniRule"/>
</dbReference>
<keyword evidence="7 12" id="KW-0067">ATP-binding</keyword>
<evidence type="ECO:0000256" key="13">
    <source>
        <dbReference type="PIRSR" id="PIRSR001529-1"/>
    </source>
</evidence>
<proteinExistence type="inferred from homology"/>
<feature type="binding site" evidence="12 14">
    <location>
        <begin position="268"/>
        <end position="270"/>
    </location>
    <ligand>
        <name>ATP</name>
        <dbReference type="ChEBI" id="CHEBI:30616"/>
    </ligand>
</feature>
<evidence type="ECO:0000256" key="2">
    <source>
        <dbReference type="ARBA" id="ARBA00005045"/>
    </source>
</evidence>
<organism evidence="17 18">
    <name type="scientific">Pantoea stewartii</name>
    <dbReference type="NCBI Taxonomy" id="66269"/>
    <lineage>
        <taxon>Bacteria</taxon>
        <taxon>Pseudomonadati</taxon>
        <taxon>Pseudomonadota</taxon>
        <taxon>Gammaproteobacteria</taxon>
        <taxon>Enterobacterales</taxon>
        <taxon>Erwiniaceae</taxon>
        <taxon>Pantoea</taxon>
    </lineage>
</organism>
<dbReference type="FunFam" id="1.10.287.40:FF:000001">
    <property type="entry name" value="Serine--tRNA ligase"/>
    <property type="match status" value="1"/>
</dbReference>
<feature type="binding site" evidence="12">
    <location>
        <position position="391"/>
    </location>
    <ligand>
        <name>L-serine</name>
        <dbReference type="ChEBI" id="CHEBI:33384"/>
    </ligand>
</feature>
<feature type="binding site" evidence="13">
    <location>
        <position position="268"/>
    </location>
    <ligand>
        <name>L-serine</name>
        <dbReference type="ChEBI" id="CHEBI:33384"/>
    </ligand>
</feature>
<dbReference type="InterPro" id="IPR002317">
    <property type="entry name" value="Ser-tRNA-ligase_type_1"/>
</dbReference>
<dbReference type="Proteomes" id="UP000072520">
    <property type="component" value="Unassembled WGS sequence"/>
</dbReference>
<dbReference type="EC" id="6.1.1.11" evidence="12"/>
<reference evidence="17 18" key="1">
    <citation type="journal article" date="2016" name="Front. Microbiol.">
        <title>Genomic Resource of Rice Seed Associated Bacteria.</title>
        <authorList>
            <person name="Midha S."/>
            <person name="Bansal K."/>
            <person name="Sharma S."/>
            <person name="Kumar N."/>
            <person name="Patil P.P."/>
            <person name="Chaudhry V."/>
            <person name="Patil P.B."/>
        </authorList>
    </citation>
    <scope>NUCLEOTIDE SEQUENCE [LARGE SCALE GENOMIC DNA]</scope>
    <source>
        <strain evidence="17 18">RSA13</strain>
    </source>
</reference>
<evidence type="ECO:0000256" key="14">
    <source>
        <dbReference type="PIRSR" id="PIRSR001529-2"/>
    </source>
</evidence>
<dbReference type="Gene3D" id="3.30.930.10">
    <property type="entry name" value="Bira Bifunctional Protein, Domain 2"/>
    <property type="match status" value="1"/>
</dbReference>
<dbReference type="GO" id="GO:0004828">
    <property type="term" value="F:serine-tRNA ligase activity"/>
    <property type="evidence" value="ECO:0007669"/>
    <property type="project" value="UniProtKB-UniRule"/>
</dbReference>
<dbReference type="InterPro" id="IPR033729">
    <property type="entry name" value="SerRS_core"/>
</dbReference>
<evidence type="ECO:0000256" key="15">
    <source>
        <dbReference type="SAM" id="MobiDB-lite"/>
    </source>
</evidence>
<dbReference type="SUPFAM" id="SSF46589">
    <property type="entry name" value="tRNA-binding arm"/>
    <property type="match status" value="1"/>
</dbReference>
<evidence type="ECO:0000256" key="8">
    <source>
        <dbReference type="ARBA" id="ARBA00022917"/>
    </source>
</evidence>
<evidence type="ECO:0000259" key="16">
    <source>
        <dbReference type="PROSITE" id="PS50862"/>
    </source>
</evidence>
<gene>
    <name evidence="12" type="primary">serS</name>
    <name evidence="17" type="ORF">RSA13_06690</name>
</gene>
<comment type="function">
    <text evidence="12">Catalyzes the attachment of serine to tRNA(Ser). Is also able to aminoacylate tRNA(Sec) with serine, to form the misacylated tRNA L-seryl-tRNA(Sec), which will be further converted into selenocysteinyl-tRNA(Sec).</text>
</comment>
<comment type="domain">
    <text evidence="12">Consists of two distinct domains, a catalytic core and a N-terminal extension that is involved in tRNA binding.</text>
</comment>
<dbReference type="InterPro" id="IPR010978">
    <property type="entry name" value="tRNA-bd_arm"/>
</dbReference>
<feature type="binding site" evidence="12">
    <location>
        <begin position="237"/>
        <end position="239"/>
    </location>
    <ligand>
        <name>L-serine</name>
        <dbReference type="ChEBI" id="CHEBI:33384"/>
    </ligand>
</feature>
<keyword evidence="4 12" id="KW-0963">Cytoplasm</keyword>
<keyword evidence="6 12" id="KW-0547">Nucleotide-binding</keyword>
<evidence type="ECO:0000256" key="10">
    <source>
        <dbReference type="ARBA" id="ARBA00047929"/>
    </source>
</evidence>
<evidence type="ECO:0000256" key="4">
    <source>
        <dbReference type="ARBA" id="ARBA00022490"/>
    </source>
</evidence>
<comment type="pathway">
    <text evidence="2 12">Aminoacyl-tRNA biosynthesis; selenocysteinyl-tRNA(Sec) biosynthesis; L-seryl-tRNA(Sec) from L-serine and tRNA(Sec): step 1/1.</text>
</comment>
<dbReference type="InterPro" id="IPR006195">
    <property type="entry name" value="aa-tRNA-synth_II"/>
</dbReference>
<evidence type="ECO:0000256" key="9">
    <source>
        <dbReference type="ARBA" id="ARBA00023146"/>
    </source>
</evidence>
<dbReference type="InterPro" id="IPR002314">
    <property type="entry name" value="aa-tRNA-synt_IIb"/>
</dbReference>
<dbReference type="PROSITE" id="PS50862">
    <property type="entry name" value="AA_TRNA_LIGASE_II"/>
    <property type="match status" value="1"/>
</dbReference>
<evidence type="ECO:0000313" key="17">
    <source>
        <dbReference type="EMBL" id="KTS98874.1"/>
    </source>
</evidence>
<dbReference type="GO" id="GO:0006434">
    <property type="term" value="P:seryl-tRNA aminoacylation"/>
    <property type="evidence" value="ECO:0007669"/>
    <property type="project" value="UniProtKB-UniRule"/>
</dbReference>
<dbReference type="PIRSF" id="PIRSF001529">
    <property type="entry name" value="Ser-tRNA-synth_IIa"/>
    <property type="match status" value="1"/>
</dbReference>
<dbReference type="AlphaFoldDB" id="A0AB34VH55"/>
<evidence type="ECO:0000256" key="5">
    <source>
        <dbReference type="ARBA" id="ARBA00022598"/>
    </source>
</evidence>
<evidence type="ECO:0000256" key="11">
    <source>
        <dbReference type="ARBA" id="ARBA00048823"/>
    </source>
</evidence>
<evidence type="ECO:0000256" key="7">
    <source>
        <dbReference type="ARBA" id="ARBA00022840"/>
    </source>
</evidence>
<dbReference type="GO" id="GO:0016260">
    <property type="term" value="P:selenocysteine biosynthetic process"/>
    <property type="evidence" value="ECO:0007669"/>
    <property type="project" value="UniProtKB-UniRule"/>
</dbReference>
<evidence type="ECO:0000313" key="18">
    <source>
        <dbReference type="Proteomes" id="UP000072520"/>
    </source>
</evidence>
<comment type="subunit">
    <text evidence="12">Homodimer. The tRNA molecule binds across the dimer.</text>
</comment>
<dbReference type="PANTHER" id="PTHR43697">
    <property type="entry name" value="SERYL-TRNA SYNTHETASE"/>
    <property type="match status" value="1"/>
</dbReference>
<feature type="region of interest" description="Disordered" evidence="15">
    <location>
        <begin position="45"/>
        <end position="66"/>
    </location>
</feature>
<keyword evidence="5 12" id="KW-0436">Ligase</keyword>
<dbReference type="RefSeq" id="WP_058707604.1">
    <property type="nucleotide sequence ID" value="NZ_LDSI01000009.1"/>
</dbReference>
<accession>A0AB34VH55</accession>
<dbReference type="InterPro" id="IPR045864">
    <property type="entry name" value="aa-tRNA-synth_II/BPL/LPL"/>
</dbReference>
<dbReference type="FunFam" id="3.30.930.10:FF:000018">
    <property type="entry name" value="Serine--tRNA ligase"/>
    <property type="match status" value="1"/>
</dbReference>
<dbReference type="NCBIfam" id="TIGR00414">
    <property type="entry name" value="serS"/>
    <property type="match status" value="1"/>
</dbReference>
<evidence type="ECO:0000256" key="6">
    <source>
        <dbReference type="ARBA" id="ARBA00022741"/>
    </source>
</evidence>
<dbReference type="Pfam" id="PF00587">
    <property type="entry name" value="tRNA-synt_2b"/>
    <property type="match status" value="1"/>
</dbReference>
<comment type="subcellular location">
    <subcellularLocation>
        <location evidence="1 12">Cytoplasm</location>
    </subcellularLocation>
</comment>
<dbReference type="InterPro" id="IPR015866">
    <property type="entry name" value="Ser-tRNA-synth_1_N"/>
</dbReference>
<keyword evidence="8 12" id="KW-0648">Protein biosynthesis</keyword>
<dbReference type="PANTHER" id="PTHR43697:SF1">
    <property type="entry name" value="SERINE--TRNA LIGASE"/>
    <property type="match status" value="1"/>
</dbReference>
<evidence type="ECO:0000256" key="3">
    <source>
        <dbReference type="ARBA" id="ARBA00010728"/>
    </source>
</evidence>
<comment type="caution">
    <text evidence="17">The sequence shown here is derived from an EMBL/GenBank/DDBJ whole genome shotgun (WGS) entry which is preliminary data.</text>
</comment>
<feature type="domain" description="Aminoacyl-transfer RNA synthetases class-II family profile" evidence="16">
    <location>
        <begin position="171"/>
        <end position="416"/>
    </location>
</feature>
<feature type="compositionally biased region" description="Polar residues" evidence="15">
    <location>
        <begin position="45"/>
        <end position="58"/>
    </location>
</feature>
<evidence type="ECO:0000256" key="12">
    <source>
        <dbReference type="HAMAP-Rule" id="MF_00176"/>
    </source>
</evidence>
<dbReference type="Gene3D" id="1.10.287.40">
    <property type="entry name" value="Serine-tRNA synthetase, tRNA binding domain"/>
    <property type="match status" value="1"/>
</dbReference>
<sequence length="430" mass="48545">MLDPNLLRNEPDAVAEKLARRGFKLDVEMLRSLEERRKVLQVETENLQAERNSRSKSIGQAKARGEDIEPLRQEVNSLGERLDAAKAELDALQNQIRDFSLALPNLPADEVPLGKDDTKNLEISRWGEPRQFDFEVKDHVELGEAAKGLDFAAAVKLTGSRFVVMQGQIARLHRALSQFMIDLHTEQHGYLETYVPYLVNHATLYGTGQLPKFGEDLFHTRPLEEESESSHYALIPTAEVPLTNLVRDEIVEEESLPLKLTAHTPCFRSEAGSYGRDTRGLIRMHQFDKVEMVQIVAPETSMDALEELVGHAEKVLQLLNLPYRKVLLCSGDMGFGATKTYDLEVWLPAQNTYREISSCSNMGDFQARRMQARTRNKQDKKPRLVHTLNGSGLAVGRTLVAVLENYQQQDGRIAVPEVLRPYMNGLEFIG</sequence>
<dbReference type="SUPFAM" id="SSF55681">
    <property type="entry name" value="Class II aaRS and biotin synthetases"/>
    <property type="match status" value="1"/>
</dbReference>
<dbReference type="GO" id="GO:0005737">
    <property type="term" value="C:cytoplasm"/>
    <property type="evidence" value="ECO:0007669"/>
    <property type="project" value="UniProtKB-SubCell"/>
</dbReference>
<feature type="binding site" evidence="13">
    <location>
        <position position="237"/>
    </location>
    <ligand>
        <name>L-serine</name>
        <dbReference type="ChEBI" id="CHEBI:33384"/>
    </ligand>
</feature>
<dbReference type="EMBL" id="LDSI01000009">
    <property type="protein sequence ID" value="KTS98874.1"/>
    <property type="molecule type" value="Genomic_DNA"/>
</dbReference>
<dbReference type="PRINTS" id="PR00981">
    <property type="entry name" value="TRNASYNTHSER"/>
</dbReference>
<feature type="binding site" evidence="12 13">
    <location>
        <position position="291"/>
    </location>
    <ligand>
        <name>L-serine</name>
        <dbReference type="ChEBI" id="CHEBI:33384"/>
    </ligand>
</feature>
<comment type="catalytic activity">
    <reaction evidence="10 12">
        <text>tRNA(Sec) + L-serine + ATP = L-seryl-tRNA(Sec) + AMP + diphosphate + H(+)</text>
        <dbReference type="Rhea" id="RHEA:42580"/>
        <dbReference type="Rhea" id="RHEA-COMP:9742"/>
        <dbReference type="Rhea" id="RHEA-COMP:10128"/>
        <dbReference type="ChEBI" id="CHEBI:15378"/>
        <dbReference type="ChEBI" id="CHEBI:30616"/>
        <dbReference type="ChEBI" id="CHEBI:33019"/>
        <dbReference type="ChEBI" id="CHEBI:33384"/>
        <dbReference type="ChEBI" id="CHEBI:78442"/>
        <dbReference type="ChEBI" id="CHEBI:78533"/>
        <dbReference type="ChEBI" id="CHEBI:456215"/>
        <dbReference type="EC" id="6.1.1.11"/>
    </reaction>
</comment>
<comment type="catalytic activity">
    <reaction evidence="11 12">
        <text>tRNA(Ser) + L-serine + ATP = L-seryl-tRNA(Ser) + AMP + diphosphate + H(+)</text>
        <dbReference type="Rhea" id="RHEA:12292"/>
        <dbReference type="Rhea" id="RHEA-COMP:9669"/>
        <dbReference type="Rhea" id="RHEA-COMP:9703"/>
        <dbReference type="ChEBI" id="CHEBI:15378"/>
        <dbReference type="ChEBI" id="CHEBI:30616"/>
        <dbReference type="ChEBI" id="CHEBI:33019"/>
        <dbReference type="ChEBI" id="CHEBI:33384"/>
        <dbReference type="ChEBI" id="CHEBI:78442"/>
        <dbReference type="ChEBI" id="CHEBI:78533"/>
        <dbReference type="ChEBI" id="CHEBI:456215"/>
        <dbReference type="EC" id="6.1.1.11"/>
    </reaction>
</comment>
<dbReference type="InterPro" id="IPR042103">
    <property type="entry name" value="SerRS_1_N_sf"/>
</dbReference>
<dbReference type="CDD" id="cd00770">
    <property type="entry name" value="SerRS_core"/>
    <property type="match status" value="1"/>
</dbReference>
<name>A0AB34VH55_9GAMM</name>
<evidence type="ECO:0000256" key="1">
    <source>
        <dbReference type="ARBA" id="ARBA00004496"/>
    </source>
</evidence>